<gene>
    <name evidence="2" type="ORF">MNBD_DELTA03-723</name>
</gene>
<dbReference type="AlphaFoldDB" id="A0A3B0VEF3"/>
<feature type="domain" description="Lcl C-terminal" evidence="1">
    <location>
        <begin position="37"/>
        <end position="94"/>
    </location>
</feature>
<name>A0A3B0VEF3_9ZZZZ</name>
<reference evidence="2" key="1">
    <citation type="submission" date="2018-06" db="EMBL/GenBank/DDBJ databases">
        <authorList>
            <person name="Zhirakovskaya E."/>
        </authorList>
    </citation>
    <scope>NUCLEOTIDE SEQUENCE</scope>
</reference>
<proteinExistence type="predicted"/>
<protein>
    <recommendedName>
        <fullName evidence="1">Lcl C-terminal domain-containing protein</fullName>
    </recommendedName>
</protein>
<sequence>MAAARIFTVFFLAAALFLTGAQSVPASGTRLENLGNGTCQDRVTGRMWQITPSRQRFSSKEKARKYVKSLTTGGHHDWRLPTEDELTDLLGLIAIQGNDDCKFPRLDKVFWLVDSHRKTIPARLEMGCFCRGDFDLVQRHRGQVRGVRTITKTKRK</sequence>
<dbReference type="EMBL" id="UOEX01000404">
    <property type="protein sequence ID" value="VAW41905.1"/>
    <property type="molecule type" value="Genomic_DNA"/>
</dbReference>
<evidence type="ECO:0000313" key="2">
    <source>
        <dbReference type="EMBL" id="VAW41905.1"/>
    </source>
</evidence>
<organism evidence="2">
    <name type="scientific">hydrothermal vent metagenome</name>
    <dbReference type="NCBI Taxonomy" id="652676"/>
    <lineage>
        <taxon>unclassified sequences</taxon>
        <taxon>metagenomes</taxon>
        <taxon>ecological metagenomes</taxon>
    </lineage>
</organism>
<dbReference type="Pfam" id="PF07603">
    <property type="entry name" value="Lcl_C"/>
    <property type="match status" value="1"/>
</dbReference>
<accession>A0A3B0VEF3</accession>
<evidence type="ECO:0000259" key="1">
    <source>
        <dbReference type="Pfam" id="PF07603"/>
    </source>
</evidence>
<dbReference type="InterPro" id="IPR011460">
    <property type="entry name" value="Lcl_C"/>
</dbReference>